<keyword evidence="2 4" id="KW-0819">tRNA processing</keyword>
<dbReference type="SUPFAM" id="SSF55120">
    <property type="entry name" value="Pseudouridine synthase"/>
    <property type="match status" value="1"/>
</dbReference>
<dbReference type="PANTHER" id="PTHR11142">
    <property type="entry name" value="PSEUDOURIDYLATE SYNTHASE"/>
    <property type="match status" value="1"/>
</dbReference>
<feature type="active site" description="Nucleophile" evidence="4 5">
    <location>
        <position position="52"/>
    </location>
</feature>
<dbReference type="InterPro" id="IPR020103">
    <property type="entry name" value="PsdUridine_synth_cat_dom_sf"/>
</dbReference>
<dbReference type="PANTHER" id="PTHR11142:SF0">
    <property type="entry name" value="TRNA PSEUDOURIDINE SYNTHASE-LIKE 1"/>
    <property type="match status" value="1"/>
</dbReference>
<dbReference type="CDD" id="cd02570">
    <property type="entry name" value="PseudoU_synth_EcTruA"/>
    <property type="match status" value="1"/>
</dbReference>
<dbReference type="EC" id="5.4.99.12" evidence="4"/>
<comment type="subunit">
    <text evidence="4">Homodimer.</text>
</comment>
<sequence length="252" mass="28665">MSNIKLKLQYDGTNYSGWQIQPKAATVEKVVTDCIERIFQEKIKLVGATRTDAGVHALGQTANFKTSRIDKMPSERQLLRSLNCLLPKDISVLEVETVDENFHSRFDAKGKIYKYQIWSSSVPSPFFYRYCWKIRYNPPLDLEAMNFAGKFLKGEKDFTSFQGAGCDAKTSVRRIDRVEFKNNGNILEIWIEGSGFLKYMVRNIVGTLVNIGRGLTSPEQMEHIINAKDRKAAGETAPAQGLYLMEVTYKKL</sequence>
<evidence type="ECO:0000256" key="6">
    <source>
        <dbReference type="PIRSR" id="PIRSR001430-2"/>
    </source>
</evidence>
<proteinExistence type="inferred from homology"/>
<evidence type="ECO:0000256" key="4">
    <source>
        <dbReference type="HAMAP-Rule" id="MF_00171"/>
    </source>
</evidence>
<dbReference type="InterPro" id="IPR020097">
    <property type="entry name" value="PsdUridine_synth_TruA_a/b_dom"/>
</dbReference>
<feature type="domain" description="Pseudouridine synthase I TruA alpha/beta" evidence="8">
    <location>
        <begin position="152"/>
        <end position="249"/>
    </location>
</feature>
<dbReference type="NCBIfam" id="TIGR00071">
    <property type="entry name" value="hisT_truA"/>
    <property type="match status" value="1"/>
</dbReference>
<dbReference type="GO" id="GO:0160147">
    <property type="term" value="F:tRNA pseudouridine(38-40) synthase activity"/>
    <property type="evidence" value="ECO:0007669"/>
    <property type="project" value="UniProtKB-EC"/>
</dbReference>
<evidence type="ECO:0000256" key="3">
    <source>
        <dbReference type="ARBA" id="ARBA00023235"/>
    </source>
</evidence>
<organism evidence="9 10">
    <name type="scientific">Candidatus Gottesmanbacteria bacterium GW2011_GWC2_39_8</name>
    <dbReference type="NCBI Taxonomy" id="1618450"/>
    <lineage>
        <taxon>Bacteria</taxon>
        <taxon>Candidatus Gottesmaniibacteriota</taxon>
    </lineage>
</organism>
<comment type="function">
    <text evidence="4">Formation of pseudouridine at positions 38, 39 and 40 in the anticodon stem and loop of transfer RNAs.</text>
</comment>
<comment type="caution">
    <text evidence="9">The sequence shown here is derived from an EMBL/GenBank/DDBJ whole genome shotgun (WGS) entry which is preliminary data.</text>
</comment>
<name>A0A0G0PY22_9BACT</name>
<dbReference type="Proteomes" id="UP000034539">
    <property type="component" value="Unassembled WGS sequence"/>
</dbReference>
<gene>
    <name evidence="4" type="primary">truA</name>
    <name evidence="9" type="ORF">UT63_C0032G0019</name>
</gene>
<dbReference type="FunFam" id="3.30.70.580:FF:000001">
    <property type="entry name" value="tRNA pseudouridine synthase A"/>
    <property type="match status" value="1"/>
</dbReference>
<dbReference type="PIRSF" id="PIRSF001430">
    <property type="entry name" value="tRNA_psdUrid_synth"/>
    <property type="match status" value="1"/>
</dbReference>
<protein>
    <recommendedName>
        <fullName evidence="4">tRNA pseudouridine synthase A</fullName>
        <ecNumber evidence="4">5.4.99.12</ecNumber>
    </recommendedName>
    <alternativeName>
        <fullName evidence="4">tRNA pseudouridine(38-40) synthase</fullName>
    </alternativeName>
    <alternativeName>
        <fullName evidence="4">tRNA pseudouridylate synthase I</fullName>
    </alternativeName>
    <alternativeName>
        <fullName evidence="4">tRNA-uridine isomerase I</fullName>
    </alternativeName>
</protein>
<dbReference type="PATRIC" id="fig|1618450.3.peg.772"/>
<dbReference type="GO" id="GO:0031119">
    <property type="term" value="P:tRNA pseudouridine synthesis"/>
    <property type="evidence" value="ECO:0007669"/>
    <property type="project" value="UniProtKB-UniRule"/>
</dbReference>
<dbReference type="Gene3D" id="3.30.70.660">
    <property type="entry name" value="Pseudouridine synthase I, catalytic domain, C-terminal subdomain"/>
    <property type="match status" value="1"/>
</dbReference>
<comment type="similarity">
    <text evidence="1 4 7">Belongs to the tRNA pseudouridine synthase TruA family.</text>
</comment>
<comment type="caution">
    <text evidence="4">Lacks conserved residue(s) required for the propagation of feature annotation.</text>
</comment>
<dbReference type="HAMAP" id="MF_00171">
    <property type="entry name" value="TruA"/>
    <property type="match status" value="1"/>
</dbReference>
<keyword evidence="3 4" id="KW-0413">Isomerase</keyword>
<dbReference type="Gene3D" id="3.30.70.580">
    <property type="entry name" value="Pseudouridine synthase I, catalytic domain, N-terminal subdomain"/>
    <property type="match status" value="1"/>
</dbReference>
<evidence type="ECO:0000313" key="9">
    <source>
        <dbReference type="EMBL" id="KKR32788.1"/>
    </source>
</evidence>
<feature type="domain" description="Pseudouridine synthase I TruA alpha/beta" evidence="8">
    <location>
        <begin position="9"/>
        <end position="107"/>
    </location>
</feature>
<reference evidence="9 10" key="1">
    <citation type="journal article" date="2015" name="Nature">
        <title>rRNA introns, odd ribosomes, and small enigmatic genomes across a large radiation of phyla.</title>
        <authorList>
            <person name="Brown C.T."/>
            <person name="Hug L.A."/>
            <person name="Thomas B.C."/>
            <person name="Sharon I."/>
            <person name="Castelle C.J."/>
            <person name="Singh A."/>
            <person name="Wilkins M.J."/>
            <person name="Williams K.H."/>
            <person name="Banfield J.F."/>
        </authorList>
    </citation>
    <scope>NUCLEOTIDE SEQUENCE [LARGE SCALE GENOMIC DNA]</scope>
</reference>
<evidence type="ECO:0000259" key="8">
    <source>
        <dbReference type="Pfam" id="PF01416"/>
    </source>
</evidence>
<evidence type="ECO:0000256" key="1">
    <source>
        <dbReference type="ARBA" id="ARBA00009375"/>
    </source>
</evidence>
<dbReference type="Pfam" id="PF01416">
    <property type="entry name" value="PseudoU_synth_1"/>
    <property type="match status" value="2"/>
</dbReference>
<dbReference type="InterPro" id="IPR020094">
    <property type="entry name" value="TruA/RsuA/RluB/E/F_N"/>
</dbReference>
<comment type="catalytic activity">
    <reaction evidence="4 7">
        <text>uridine(38/39/40) in tRNA = pseudouridine(38/39/40) in tRNA</text>
        <dbReference type="Rhea" id="RHEA:22376"/>
        <dbReference type="Rhea" id="RHEA-COMP:10085"/>
        <dbReference type="Rhea" id="RHEA-COMP:10087"/>
        <dbReference type="ChEBI" id="CHEBI:65314"/>
        <dbReference type="ChEBI" id="CHEBI:65315"/>
        <dbReference type="EC" id="5.4.99.12"/>
    </reaction>
</comment>
<dbReference type="InterPro" id="IPR001406">
    <property type="entry name" value="PsdUridine_synth_TruA"/>
</dbReference>
<evidence type="ECO:0000256" key="5">
    <source>
        <dbReference type="PIRSR" id="PIRSR001430-1"/>
    </source>
</evidence>
<evidence type="ECO:0000256" key="7">
    <source>
        <dbReference type="RuleBase" id="RU003792"/>
    </source>
</evidence>
<dbReference type="EMBL" id="LBXN01000032">
    <property type="protein sequence ID" value="KKR32788.1"/>
    <property type="molecule type" value="Genomic_DNA"/>
</dbReference>
<evidence type="ECO:0000256" key="2">
    <source>
        <dbReference type="ARBA" id="ARBA00022694"/>
    </source>
</evidence>
<feature type="binding site" evidence="4 6">
    <location>
        <position position="113"/>
    </location>
    <ligand>
        <name>substrate</name>
    </ligand>
</feature>
<dbReference type="GO" id="GO:0003723">
    <property type="term" value="F:RNA binding"/>
    <property type="evidence" value="ECO:0007669"/>
    <property type="project" value="InterPro"/>
</dbReference>
<dbReference type="AlphaFoldDB" id="A0A0G0PY22"/>
<evidence type="ECO:0000313" key="10">
    <source>
        <dbReference type="Proteomes" id="UP000034539"/>
    </source>
</evidence>
<dbReference type="InterPro" id="IPR020095">
    <property type="entry name" value="PsdUridine_synth_TruA_C"/>
</dbReference>
<accession>A0A0G0PY22</accession>